<name>A0A0G4G8W7_9ALVE</name>
<feature type="signal peptide" evidence="8">
    <location>
        <begin position="1"/>
        <end position="28"/>
    </location>
</feature>
<feature type="chain" id="PRO_5005189854" description="Phospholipid/glycerol acyltransferase domain-containing protein" evidence="8">
    <location>
        <begin position="29"/>
        <end position="477"/>
    </location>
</feature>
<evidence type="ECO:0000256" key="6">
    <source>
        <dbReference type="SAM" id="MobiDB-lite"/>
    </source>
</evidence>
<evidence type="ECO:0000256" key="1">
    <source>
        <dbReference type="ARBA" id="ARBA00005189"/>
    </source>
</evidence>
<dbReference type="VEuPathDB" id="CryptoDB:Cvel_592"/>
<evidence type="ECO:0000256" key="7">
    <source>
        <dbReference type="SAM" id="Phobius"/>
    </source>
</evidence>
<keyword evidence="4" id="KW-0443">Lipid metabolism</keyword>
<keyword evidence="7" id="KW-0472">Membrane</keyword>
<feature type="domain" description="Phospholipid/glycerol acyltransferase" evidence="9">
    <location>
        <begin position="273"/>
        <end position="387"/>
    </location>
</feature>
<feature type="compositionally biased region" description="Basic and acidic residues" evidence="6">
    <location>
        <begin position="467"/>
        <end position="477"/>
    </location>
</feature>
<dbReference type="CDD" id="cd07989">
    <property type="entry name" value="LPLAT_AGPAT-like"/>
    <property type="match status" value="1"/>
</dbReference>
<evidence type="ECO:0000256" key="3">
    <source>
        <dbReference type="ARBA" id="ARBA00022679"/>
    </source>
</evidence>
<protein>
    <recommendedName>
        <fullName evidence="9">Phospholipid/glycerol acyltransferase domain-containing protein</fullName>
    </recommendedName>
</protein>
<dbReference type="GO" id="GO:0003841">
    <property type="term" value="F:1-acylglycerol-3-phosphate O-acyltransferase activity"/>
    <property type="evidence" value="ECO:0007669"/>
    <property type="project" value="TreeGrafter"/>
</dbReference>
<feature type="transmembrane region" description="Helical" evidence="7">
    <location>
        <begin position="203"/>
        <end position="225"/>
    </location>
</feature>
<evidence type="ECO:0000256" key="8">
    <source>
        <dbReference type="SAM" id="SignalP"/>
    </source>
</evidence>
<accession>A0A0G4G8W7</accession>
<keyword evidence="8" id="KW-0732">Signal</keyword>
<evidence type="ECO:0000256" key="4">
    <source>
        <dbReference type="ARBA" id="ARBA00023098"/>
    </source>
</evidence>
<comment type="pathway">
    <text evidence="1">Lipid metabolism.</text>
</comment>
<evidence type="ECO:0000259" key="9">
    <source>
        <dbReference type="SMART" id="SM00563"/>
    </source>
</evidence>
<dbReference type="AlphaFoldDB" id="A0A0G4G8W7"/>
<evidence type="ECO:0000256" key="5">
    <source>
        <dbReference type="ARBA" id="ARBA00023315"/>
    </source>
</evidence>
<organism evidence="10">
    <name type="scientific">Chromera velia CCMP2878</name>
    <dbReference type="NCBI Taxonomy" id="1169474"/>
    <lineage>
        <taxon>Eukaryota</taxon>
        <taxon>Sar</taxon>
        <taxon>Alveolata</taxon>
        <taxon>Colpodellida</taxon>
        <taxon>Chromeraceae</taxon>
        <taxon>Chromera</taxon>
    </lineage>
</organism>
<reference evidence="10" key="1">
    <citation type="submission" date="2014-11" db="EMBL/GenBank/DDBJ databases">
        <authorList>
            <person name="Otto D Thomas"/>
            <person name="Naeem Raeece"/>
        </authorList>
    </citation>
    <scope>NUCLEOTIDE SEQUENCE</scope>
</reference>
<dbReference type="SUPFAM" id="SSF69593">
    <property type="entry name" value="Glycerol-3-phosphate (1)-acyltransferase"/>
    <property type="match status" value="1"/>
</dbReference>
<keyword evidence="2" id="KW-0444">Lipid biosynthesis</keyword>
<evidence type="ECO:0000313" key="10">
    <source>
        <dbReference type="EMBL" id="CEM25303.1"/>
    </source>
</evidence>
<dbReference type="PANTHER" id="PTHR10434:SF64">
    <property type="entry name" value="1-ACYL-SN-GLYCEROL-3-PHOSPHATE ACYLTRANSFERASE-RELATED"/>
    <property type="match status" value="1"/>
</dbReference>
<dbReference type="PANTHER" id="PTHR10434">
    <property type="entry name" value="1-ACYL-SN-GLYCEROL-3-PHOSPHATE ACYLTRANSFERASE"/>
    <property type="match status" value="1"/>
</dbReference>
<dbReference type="GO" id="GO:0006654">
    <property type="term" value="P:phosphatidic acid biosynthetic process"/>
    <property type="evidence" value="ECO:0007669"/>
    <property type="project" value="TreeGrafter"/>
</dbReference>
<dbReference type="Pfam" id="PF01553">
    <property type="entry name" value="Acyltransferase"/>
    <property type="match status" value="1"/>
</dbReference>
<feature type="transmembrane region" description="Helical" evidence="7">
    <location>
        <begin position="150"/>
        <end position="167"/>
    </location>
</feature>
<dbReference type="PhylomeDB" id="A0A0G4G8W7"/>
<dbReference type="InterPro" id="IPR002123">
    <property type="entry name" value="Plipid/glycerol_acylTrfase"/>
</dbReference>
<proteinExistence type="predicted"/>
<sequence>MRSLRDAILRLLVLAHLTGLLLHRGVLCARGEGARFHTLFLGSIKQSPSFPSGRPAEGRRSPVFLSTSAVPGVTTTAGYGVDVGASGAAPVPPPAPVLAAISVFTPFVLLRDFFKPYVEEVASWTGWPVLGQRLRELTRVSLGAYYPKKLLLAQGIVAAYLFVWTRLVSPSPKMIYSEKSRAMVMDPGRHWKVKGKLLNGLGLVWMSLVFLWAAFWYPLLICAFLVSEGVNDKKRSLVDMVVAVWSRFCLWNATLNPKVEGLENLPKDKSEPLLIVANHSSFLDIPVLSAFLPIRFKYISKVEVLSIPLLGWAMQMARHVAIHRGDRRSSLKTFRETVNLLKEGASVCAFAEETRSRDGRVRKFKPGTLKMAEKAGVRVLPVSLCGLHSSFPPDALLPVAVPRDARLVIHPPIETRGRSVDDVVNEAWEAVVEGLPEAQKPKQQTVADDLSDGRKASELAGKPSDTPSEKKDAVAVP</sequence>
<keyword evidence="3" id="KW-0808">Transferase</keyword>
<evidence type="ECO:0000256" key="2">
    <source>
        <dbReference type="ARBA" id="ARBA00022516"/>
    </source>
</evidence>
<dbReference type="SMART" id="SM00563">
    <property type="entry name" value="PlsC"/>
    <property type="match status" value="1"/>
</dbReference>
<keyword evidence="5" id="KW-0012">Acyltransferase</keyword>
<keyword evidence="7" id="KW-0812">Transmembrane</keyword>
<feature type="region of interest" description="Disordered" evidence="6">
    <location>
        <begin position="434"/>
        <end position="477"/>
    </location>
</feature>
<keyword evidence="7" id="KW-1133">Transmembrane helix</keyword>
<gene>
    <name evidence="10" type="ORF">Cvel_592</name>
</gene>
<dbReference type="EMBL" id="CDMZ01000993">
    <property type="protein sequence ID" value="CEM25303.1"/>
    <property type="molecule type" value="Genomic_DNA"/>
</dbReference>